<dbReference type="STRING" id="660518.SAMN05216218_102215"/>
<dbReference type="RefSeq" id="WP_092688097.1">
    <property type="nucleotide sequence ID" value="NZ_FNBK01000002.1"/>
</dbReference>
<protein>
    <submittedName>
        <fullName evidence="3">Cupin domain protein</fullName>
    </submittedName>
</protein>
<dbReference type="Proteomes" id="UP000199076">
    <property type="component" value="Unassembled WGS sequence"/>
</dbReference>
<dbReference type="InterPro" id="IPR014710">
    <property type="entry name" value="RmlC-like_jellyroll"/>
</dbReference>
<sequence>MDRATVDDLDDRMGPADTKRKVGDALGATDMALNYYELAPGDSFGFGYHRHSDQEEVFYIAEGAVTFDTEDGEITATTGECVRFGPGEWQLGTNDGDERVVALAMGAPQDMGETEMLRHCADCDGQTEQDLELTDDRDAILTICVECGAETGRFE</sequence>
<evidence type="ECO:0000259" key="2">
    <source>
        <dbReference type="Pfam" id="PF07883"/>
    </source>
</evidence>
<accession>A0A1G7GX41</accession>
<dbReference type="EMBL" id="FNBK01000002">
    <property type="protein sequence ID" value="SDE92509.1"/>
    <property type="molecule type" value="Genomic_DNA"/>
</dbReference>
<keyword evidence="4" id="KW-1185">Reference proteome</keyword>
<keyword evidence="1" id="KW-0479">Metal-binding</keyword>
<name>A0A1G7GX41_9EURY</name>
<dbReference type="AlphaFoldDB" id="A0A1G7GX41"/>
<dbReference type="InterPro" id="IPR051610">
    <property type="entry name" value="GPI/OXD"/>
</dbReference>
<reference evidence="4" key="1">
    <citation type="submission" date="2016-10" db="EMBL/GenBank/DDBJ databases">
        <authorList>
            <person name="Varghese N."/>
            <person name="Submissions S."/>
        </authorList>
    </citation>
    <scope>NUCLEOTIDE SEQUENCE [LARGE SCALE GENOMIC DNA]</scope>
    <source>
        <strain evidence="4">IBRC-M 10760</strain>
    </source>
</reference>
<dbReference type="Pfam" id="PF07883">
    <property type="entry name" value="Cupin_2"/>
    <property type="match status" value="1"/>
</dbReference>
<dbReference type="InterPro" id="IPR011051">
    <property type="entry name" value="RmlC_Cupin_sf"/>
</dbReference>
<proteinExistence type="predicted"/>
<dbReference type="GO" id="GO:0046872">
    <property type="term" value="F:metal ion binding"/>
    <property type="evidence" value="ECO:0007669"/>
    <property type="project" value="UniProtKB-KW"/>
</dbReference>
<evidence type="ECO:0000256" key="1">
    <source>
        <dbReference type="ARBA" id="ARBA00022723"/>
    </source>
</evidence>
<dbReference type="SUPFAM" id="SSF51182">
    <property type="entry name" value="RmlC-like cupins"/>
    <property type="match status" value="1"/>
</dbReference>
<dbReference type="InterPro" id="IPR013096">
    <property type="entry name" value="Cupin_2"/>
</dbReference>
<dbReference type="PANTHER" id="PTHR35848">
    <property type="entry name" value="OXALATE-BINDING PROTEIN"/>
    <property type="match status" value="1"/>
</dbReference>
<feature type="domain" description="Cupin type-2" evidence="2">
    <location>
        <begin position="35"/>
        <end position="104"/>
    </location>
</feature>
<dbReference type="Gene3D" id="2.60.120.10">
    <property type="entry name" value="Jelly Rolls"/>
    <property type="match status" value="1"/>
</dbReference>
<dbReference type="PANTHER" id="PTHR35848:SF9">
    <property type="entry name" value="SLL1358 PROTEIN"/>
    <property type="match status" value="1"/>
</dbReference>
<organism evidence="3 4">
    <name type="scientific">Halorientalis regularis</name>
    <dbReference type="NCBI Taxonomy" id="660518"/>
    <lineage>
        <taxon>Archaea</taxon>
        <taxon>Methanobacteriati</taxon>
        <taxon>Methanobacteriota</taxon>
        <taxon>Stenosarchaea group</taxon>
        <taxon>Halobacteria</taxon>
        <taxon>Halobacteriales</taxon>
        <taxon>Haloarculaceae</taxon>
        <taxon>Halorientalis</taxon>
    </lineage>
</organism>
<evidence type="ECO:0000313" key="3">
    <source>
        <dbReference type="EMBL" id="SDE92509.1"/>
    </source>
</evidence>
<dbReference type="OrthoDB" id="190812at2157"/>
<gene>
    <name evidence="3" type="ORF">SAMN05216218_102215</name>
</gene>
<evidence type="ECO:0000313" key="4">
    <source>
        <dbReference type="Proteomes" id="UP000199076"/>
    </source>
</evidence>